<feature type="region of interest" description="Disordered" evidence="1">
    <location>
        <begin position="1"/>
        <end position="21"/>
    </location>
</feature>
<organism evidence="2 3">
    <name type="scientific">Streptomyces violaceusniger</name>
    <dbReference type="NCBI Taxonomy" id="68280"/>
    <lineage>
        <taxon>Bacteria</taxon>
        <taxon>Bacillati</taxon>
        <taxon>Actinomycetota</taxon>
        <taxon>Actinomycetes</taxon>
        <taxon>Kitasatosporales</taxon>
        <taxon>Streptomycetaceae</taxon>
        <taxon>Streptomyces</taxon>
        <taxon>Streptomyces violaceusniger group</taxon>
    </lineage>
</organism>
<protein>
    <submittedName>
        <fullName evidence="2">Uncharacterized protein</fullName>
    </submittedName>
</protein>
<dbReference type="Proteomes" id="UP000301309">
    <property type="component" value="Unassembled WGS sequence"/>
</dbReference>
<evidence type="ECO:0000256" key="1">
    <source>
        <dbReference type="SAM" id="MobiDB-lite"/>
    </source>
</evidence>
<gene>
    <name evidence="2" type="ORF">SVIO_109950</name>
</gene>
<evidence type="ECO:0000313" key="2">
    <source>
        <dbReference type="EMBL" id="GDY60372.1"/>
    </source>
</evidence>
<feature type="region of interest" description="Disordered" evidence="1">
    <location>
        <begin position="55"/>
        <end position="79"/>
    </location>
</feature>
<accession>A0A4D4LGE6</accession>
<name>A0A4D4LGE6_STRVO</name>
<comment type="caution">
    <text evidence="2">The sequence shown here is derived from an EMBL/GenBank/DDBJ whole genome shotgun (WGS) entry which is preliminary data.</text>
</comment>
<evidence type="ECO:0000313" key="3">
    <source>
        <dbReference type="Proteomes" id="UP000301309"/>
    </source>
</evidence>
<sequence length="79" mass="8787">MSQRTARIGTFADAPSPSTVTPTRKYAYVVETPMTSRPHEERRRQHEDLAALKAVRERAAEHGGGKPPDRGREGSVEDE</sequence>
<dbReference type="EMBL" id="BJHW01000002">
    <property type="protein sequence ID" value="GDY60372.1"/>
    <property type="molecule type" value="Genomic_DNA"/>
</dbReference>
<dbReference type="AlphaFoldDB" id="A0A4D4LGE6"/>
<proteinExistence type="predicted"/>
<reference evidence="2 3" key="1">
    <citation type="journal article" date="2020" name="Int. J. Syst. Evol. Microbiol.">
        <title>Reclassification of Streptomyces castelarensis and Streptomyces sporoclivatus as later heterotypic synonyms of Streptomyces antimycoticus.</title>
        <authorList>
            <person name="Komaki H."/>
            <person name="Tamura T."/>
        </authorList>
    </citation>
    <scope>NUCLEOTIDE SEQUENCE [LARGE SCALE GENOMIC DNA]</scope>
    <source>
        <strain evidence="2 3">NBRC 13459</strain>
    </source>
</reference>
<keyword evidence="3" id="KW-1185">Reference proteome</keyword>